<proteinExistence type="predicted"/>
<dbReference type="EMBL" id="CAJNDS010001502">
    <property type="protein sequence ID" value="CAE7262433.1"/>
    <property type="molecule type" value="Genomic_DNA"/>
</dbReference>
<dbReference type="PANTHER" id="PTHR24113:SF12">
    <property type="entry name" value="RAN GTPASE-ACTIVATING PROTEIN 1"/>
    <property type="match status" value="1"/>
</dbReference>
<dbReference type="GO" id="GO:0048471">
    <property type="term" value="C:perinuclear region of cytoplasm"/>
    <property type="evidence" value="ECO:0007669"/>
    <property type="project" value="TreeGrafter"/>
</dbReference>
<name>A0A812MGA2_9DINO</name>
<protein>
    <submittedName>
        <fullName evidence="4">Uncharacterized protein</fullName>
    </submittedName>
</protein>
<dbReference type="InterPro" id="IPR001611">
    <property type="entry name" value="Leu-rich_rpt"/>
</dbReference>
<dbReference type="GO" id="GO:0006913">
    <property type="term" value="P:nucleocytoplasmic transport"/>
    <property type="evidence" value="ECO:0007669"/>
    <property type="project" value="TreeGrafter"/>
</dbReference>
<evidence type="ECO:0000313" key="4">
    <source>
        <dbReference type="EMBL" id="CAE7262433.1"/>
    </source>
</evidence>
<sequence length="207" mass="22281">MSSVDDLCINVNEVGDRGLCALASACMLLPFSHLTDFFAIDNHFGDAGLAAFSAAARSGGLPTLRRLCLYCNSIGDDGISALAEAIQEKAFAPGGLTNLLVMDNDISDEGIRSFERPFESGRLNEMEELGVGMRVSDEGFQLLIDAAAGGQLPNLSELHLQNNIAIRGKPLQQLIAAIQKGDVPRALAVECSQARHHFQIIWDELRV</sequence>
<keyword evidence="5" id="KW-1185">Reference proteome</keyword>
<comment type="caution">
    <text evidence="4">The sequence shown here is derived from an EMBL/GenBank/DDBJ whole genome shotgun (WGS) entry which is preliminary data.</text>
</comment>
<dbReference type="Proteomes" id="UP000604046">
    <property type="component" value="Unassembled WGS sequence"/>
</dbReference>
<dbReference type="GO" id="GO:0005829">
    <property type="term" value="C:cytosol"/>
    <property type="evidence" value="ECO:0007669"/>
    <property type="project" value="TreeGrafter"/>
</dbReference>
<dbReference type="AlphaFoldDB" id="A0A812MGA2"/>
<accession>A0A812MGA2</accession>
<dbReference type="InterPro" id="IPR032675">
    <property type="entry name" value="LRR_dom_sf"/>
</dbReference>
<dbReference type="SUPFAM" id="SSF52047">
    <property type="entry name" value="RNI-like"/>
    <property type="match status" value="1"/>
</dbReference>
<reference evidence="4" key="1">
    <citation type="submission" date="2021-02" db="EMBL/GenBank/DDBJ databases">
        <authorList>
            <person name="Dougan E. K."/>
            <person name="Rhodes N."/>
            <person name="Thang M."/>
            <person name="Chan C."/>
        </authorList>
    </citation>
    <scope>NUCLEOTIDE SEQUENCE</scope>
</reference>
<evidence type="ECO:0000256" key="2">
    <source>
        <dbReference type="ARBA" id="ARBA00022614"/>
    </source>
</evidence>
<dbReference type="Gene3D" id="3.80.10.10">
    <property type="entry name" value="Ribonuclease Inhibitor"/>
    <property type="match status" value="1"/>
</dbReference>
<evidence type="ECO:0000313" key="5">
    <source>
        <dbReference type="Proteomes" id="UP000604046"/>
    </source>
</evidence>
<dbReference type="OrthoDB" id="120976at2759"/>
<evidence type="ECO:0000256" key="3">
    <source>
        <dbReference type="ARBA" id="ARBA00022737"/>
    </source>
</evidence>
<dbReference type="GO" id="GO:0031267">
    <property type="term" value="F:small GTPase binding"/>
    <property type="evidence" value="ECO:0007669"/>
    <property type="project" value="TreeGrafter"/>
</dbReference>
<dbReference type="GO" id="GO:0005634">
    <property type="term" value="C:nucleus"/>
    <property type="evidence" value="ECO:0007669"/>
    <property type="project" value="TreeGrafter"/>
</dbReference>
<gene>
    <name evidence="4" type="ORF">SNAT2548_LOCUS13765</name>
</gene>
<keyword evidence="1" id="KW-0343">GTPase activation</keyword>
<dbReference type="Pfam" id="PF13516">
    <property type="entry name" value="LRR_6"/>
    <property type="match status" value="2"/>
</dbReference>
<keyword evidence="2" id="KW-0433">Leucine-rich repeat</keyword>
<evidence type="ECO:0000256" key="1">
    <source>
        <dbReference type="ARBA" id="ARBA00022468"/>
    </source>
</evidence>
<organism evidence="4 5">
    <name type="scientific">Symbiodinium natans</name>
    <dbReference type="NCBI Taxonomy" id="878477"/>
    <lineage>
        <taxon>Eukaryota</taxon>
        <taxon>Sar</taxon>
        <taxon>Alveolata</taxon>
        <taxon>Dinophyceae</taxon>
        <taxon>Suessiales</taxon>
        <taxon>Symbiodiniaceae</taxon>
        <taxon>Symbiodinium</taxon>
    </lineage>
</organism>
<dbReference type="InterPro" id="IPR027038">
    <property type="entry name" value="RanGap"/>
</dbReference>
<dbReference type="SMART" id="SM00368">
    <property type="entry name" value="LRR_RI"/>
    <property type="match status" value="2"/>
</dbReference>
<dbReference type="PANTHER" id="PTHR24113">
    <property type="entry name" value="RAN GTPASE-ACTIVATING PROTEIN 1"/>
    <property type="match status" value="1"/>
</dbReference>
<keyword evidence="3" id="KW-0677">Repeat</keyword>
<dbReference type="GO" id="GO:0005096">
    <property type="term" value="F:GTPase activator activity"/>
    <property type="evidence" value="ECO:0007669"/>
    <property type="project" value="UniProtKB-KW"/>
</dbReference>